<feature type="compositionally biased region" description="Polar residues" evidence="1">
    <location>
        <begin position="29"/>
        <end position="39"/>
    </location>
</feature>
<feature type="region of interest" description="Disordered" evidence="1">
    <location>
        <begin position="29"/>
        <end position="50"/>
    </location>
</feature>
<accession>A0A921RDV7</accession>
<feature type="region of interest" description="Disordered" evidence="1">
    <location>
        <begin position="99"/>
        <end position="153"/>
    </location>
</feature>
<evidence type="ECO:0000313" key="2">
    <source>
        <dbReference type="EMBL" id="KAG0538411.1"/>
    </source>
</evidence>
<reference evidence="2" key="2">
    <citation type="submission" date="2020-10" db="EMBL/GenBank/DDBJ databases">
        <authorList>
            <person name="Cooper E.A."/>
            <person name="Brenton Z.W."/>
            <person name="Flinn B.S."/>
            <person name="Jenkins J."/>
            <person name="Shu S."/>
            <person name="Flowers D."/>
            <person name="Luo F."/>
            <person name="Wang Y."/>
            <person name="Xia P."/>
            <person name="Barry K."/>
            <person name="Daum C."/>
            <person name="Lipzen A."/>
            <person name="Yoshinaga Y."/>
            <person name="Schmutz J."/>
            <person name="Saski C."/>
            <person name="Vermerris W."/>
            <person name="Kresovich S."/>
        </authorList>
    </citation>
    <scope>NUCLEOTIDE SEQUENCE</scope>
</reference>
<name>A0A921RDV7_SORBI</name>
<organism evidence="2 3">
    <name type="scientific">Sorghum bicolor</name>
    <name type="common">Sorghum</name>
    <name type="synonym">Sorghum vulgare</name>
    <dbReference type="NCBI Taxonomy" id="4558"/>
    <lineage>
        <taxon>Eukaryota</taxon>
        <taxon>Viridiplantae</taxon>
        <taxon>Streptophyta</taxon>
        <taxon>Embryophyta</taxon>
        <taxon>Tracheophyta</taxon>
        <taxon>Spermatophyta</taxon>
        <taxon>Magnoliopsida</taxon>
        <taxon>Liliopsida</taxon>
        <taxon>Poales</taxon>
        <taxon>Poaceae</taxon>
        <taxon>PACMAD clade</taxon>
        <taxon>Panicoideae</taxon>
        <taxon>Andropogonodae</taxon>
        <taxon>Andropogoneae</taxon>
        <taxon>Sorghinae</taxon>
        <taxon>Sorghum</taxon>
    </lineage>
</organism>
<evidence type="ECO:0000256" key="1">
    <source>
        <dbReference type="SAM" id="MobiDB-lite"/>
    </source>
</evidence>
<sequence length="153" mass="15975">MAGRRRWPPGQARLLVVQARPSSPRCNFISSSTATGDTTPSPRSLLRGSSPYHTRSHWNFRFMRGSSWIPTRVHSNPEAAAVSVAGLGQPAAPMASVAELKEKHASATAARAPPPAPGDPPRHGRGEILQVAGEGAGELQPDGSGLLPHAAGP</sequence>
<comment type="caution">
    <text evidence="2">The sequence shown here is derived from an EMBL/GenBank/DDBJ whole genome shotgun (WGS) entry which is preliminary data.</text>
</comment>
<evidence type="ECO:0000313" key="3">
    <source>
        <dbReference type="Proteomes" id="UP000807115"/>
    </source>
</evidence>
<protein>
    <submittedName>
        <fullName evidence="2">Uncharacterized protein</fullName>
    </submittedName>
</protein>
<dbReference type="AlphaFoldDB" id="A0A921RDV7"/>
<dbReference type="Proteomes" id="UP000807115">
    <property type="component" value="Chromosome 3"/>
</dbReference>
<dbReference type="EMBL" id="CM027682">
    <property type="protein sequence ID" value="KAG0538411.1"/>
    <property type="molecule type" value="Genomic_DNA"/>
</dbReference>
<feature type="compositionally biased region" description="Low complexity" evidence="1">
    <location>
        <begin position="40"/>
        <end position="50"/>
    </location>
</feature>
<proteinExistence type="predicted"/>
<reference evidence="2" key="1">
    <citation type="journal article" date="2019" name="BMC Genomics">
        <title>A new reference genome for Sorghum bicolor reveals high levels of sequence similarity between sweet and grain genotypes: implications for the genetics of sugar metabolism.</title>
        <authorList>
            <person name="Cooper E.A."/>
            <person name="Brenton Z.W."/>
            <person name="Flinn B.S."/>
            <person name="Jenkins J."/>
            <person name="Shu S."/>
            <person name="Flowers D."/>
            <person name="Luo F."/>
            <person name="Wang Y."/>
            <person name="Xia P."/>
            <person name="Barry K."/>
            <person name="Daum C."/>
            <person name="Lipzen A."/>
            <person name="Yoshinaga Y."/>
            <person name="Schmutz J."/>
            <person name="Saski C."/>
            <person name="Vermerris W."/>
            <person name="Kresovich S."/>
        </authorList>
    </citation>
    <scope>NUCLEOTIDE SEQUENCE</scope>
</reference>
<gene>
    <name evidence="2" type="ORF">BDA96_03G233900</name>
</gene>